<dbReference type="Pfam" id="PF04909">
    <property type="entry name" value="Amidohydro_2"/>
    <property type="match status" value="1"/>
</dbReference>
<evidence type="ECO:0000259" key="2">
    <source>
        <dbReference type="Pfam" id="PF04909"/>
    </source>
</evidence>
<dbReference type="InterPro" id="IPR032466">
    <property type="entry name" value="Metal_Hydrolase"/>
</dbReference>
<dbReference type="SUPFAM" id="SSF51556">
    <property type="entry name" value="Metallo-dependent hydrolases"/>
    <property type="match status" value="1"/>
</dbReference>
<dbReference type="InterPro" id="IPR052350">
    <property type="entry name" value="Metallo-dep_Lactonases"/>
</dbReference>
<dbReference type="Gene3D" id="3.20.20.140">
    <property type="entry name" value="Metal-dependent hydrolases"/>
    <property type="match status" value="1"/>
</dbReference>
<sequence length="357" mass="39297">MDVNYKPRRGAPPHHFVDTEWLGLRTEEVLEPHIPIVDAHHHLWDRRPVSLYLLPEILQDINESGHLVRGTIFAECTSMYRADGDPATACIGQVEFANGIGAMSASGVYGPIRVCAGIVGKVDLTQGAGAAEVLSACVARAPDRFRGIRQMAAWDASPEVSTLARPPERNLLEHPQFRAGFKALAPLDLSFDAWVYHPQLAQLLALVDAFPDTRIVVNHMGGRAGLGPYASRKDEVFAEWASSIRRLAERDNVFMKIGGIGMRLPGFDFMDRDLPPTSEELAQAFRPGFEVCVEAFGPSRCIFESNFPVDKACCSYRVMWNTFKRLAAGFSESEKASLFAGTAVHVYRLPESLGQAA</sequence>
<dbReference type="InterPro" id="IPR006680">
    <property type="entry name" value="Amidohydro-rel"/>
</dbReference>
<evidence type="ECO:0000256" key="1">
    <source>
        <dbReference type="ARBA" id="ARBA00038310"/>
    </source>
</evidence>
<keyword evidence="3" id="KW-0378">Hydrolase</keyword>
<dbReference type="EMBL" id="FNLO01000002">
    <property type="protein sequence ID" value="SDV47171.1"/>
    <property type="molecule type" value="Genomic_DNA"/>
</dbReference>
<dbReference type="AlphaFoldDB" id="A0A1H2PM85"/>
<gene>
    <name evidence="3" type="ORF">SAMN05216551_102335</name>
</gene>
<evidence type="ECO:0000313" key="3">
    <source>
        <dbReference type="EMBL" id="SDV47171.1"/>
    </source>
</evidence>
<proteinExistence type="inferred from homology"/>
<dbReference type="STRING" id="1770053.SAMN05216551_102335"/>
<dbReference type="RefSeq" id="WP_091905440.1">
    <property type="nucleotide sequence ID" value="NZ_FNLO01000002.1"/>
</dbReference>
<dbReference type="PANTHER" id="PTHR43569:SF1">
    <property type="entry name" value="BLL3371 PROTEIN"/>
    <property type="match status" value="1"/>
</dbReference>
<protein>
    <submittedName>
        <fullName evidence="3">Predicted metal-dependent hydrolase, TIM-barrel fold</fullName>
    </submittedName>
</protein>
<dbReference type="PANTHER" id="PTHR43569">
    <property type="entry name" value="AMIDOHYDROLASE"/>
    <property type="match status" value="1"/>
</dbReference>
<accession>A0A1H2PM85</accession>
<organism evidence="3 4">
    <name type="scientific">Chitinasiproducens palmae</name>
    <dbReference type="NCBI Taxonomy" id="1770053"/>
    <lineage>
        <taxon>Bacteria</taxon>
        <taxon>Pseudomonadati</taxon>
        <taxon>Pseudomonadota</taxon>
        <taxon>Betaproteobacteria</taxon>
        <taxon>Burkholderiales</taxon>
        <taxon>Burkholderiaceae</taxon>
        <taxon>Chitinasiproducens</taxon>
    </lineage>
</organism>
<comment type="similarity">
    <text evidence="1">Belongs to the metallo-dependent hydrolases superfamily.</text>
</comment>
<reference evidence="4" key="1">
    <citation type="submission" date="2016-09" db="EMBL/GenBank/DDBJ databases">
        <authorList>
            <person name="Varghese N."/>
            <person name="Submissions S."/>
        </authorList>
    </citation>
    <scope>NUCLEOTIDE SEQUENCE [LARGE SCALE GENOMIC DNA]</scope>
    <source>
        <strain evidence="4">JS23</strain>
    </source>
</reference>
<evidence type="ECO:0000313" key="4">
    <source>
        <dbReference type="Proteomes" id="UP000243719"/>
    </source>
</evidence>
<dbReference type="Proteomes" id="UP000243719">
    <property type="component" value="Unassembled WGS sequence"/>
</dbReference>
<dbReference type="GO" id="GO:0016787">
    <property type="term" value="F:hydrolase activity"/>
    <property type="evidence" value="ECO:0007669"/>
    <property type="project" value="UniProtKB-KW"/>
</dbReference>
<keyword evidence="4" id="KW-1185">Reference proteome</keyword>
<feature type="domain" description="Amidohydrolase-related" evidence="2">
    <location>
        <begin position="37"/>
        <end position="349"/>
    </location>
</feature>
<dbReference type="OrthoDB" id="9787654at2"/>
<name>A0A1H2PM85_9BURK</name>